<evidence type="ECO:0000256" key="2">
    <source>
        <dbReference type="ARBA" id="ARBA00022490"/>
    </source>
</evidence>
<comment type="caution">
    <text evidence="6">The sequence shown here is derived from an EMBL/GenBank/DDBJ whole genome shotgun (WGS) entry which is preliminary data.</text>
</comment>
<evidence type="ECO:0000256" key="5">
    <source>
        <dbReference type="SAM" id="MobiDB-lite"/>
    </source>
</evidence>
<reference evidence="6 7" key="1">
    <citation type="submission" date="2019-09" db="EMBL/GenBank/DDBJ databases">
        <title>Bird 10,000 Genomes (B10K) Project - Family phase.</title>
        <authorList>
            <person name="Zhang G."/>
        </authorList>
    </citation>
    <scope>NUCLEOTIDE SEQUENCE [LARGE SCALE GENOMIC DNA]</scope>
    <source>
        <strain evidence="6">B10K-DU-001-18</strain>
        <tissue evidence="6">Muscle</tissue>
    </source>
</reference>
<proteinExistence type="predicted"/>
<evidence type="ECO:0000313" key="7">
    <source>
        <dbReference type="Proteomes" id="UP000529728"/>
    </source>
</evidence>
<name>A0A7K4XP42_REGSA</name>
<evidence type="ECO:0000313" key="6">
    <source>
        <dbReference type="EMBL" id="NWR47998.1"/>
    </source>
</evidence>
<dbReference type="PANTHER" id="PTHR19354:SF4">
    <property type="entry name" value="ZIPPER PUTATIVE TUMOR SUPPRESSOR 2-RELATED"/>
    <property type="match status" value="1"/>
</dbReference>
<keyword evidence="3 4" id="KW-0175">Coiled coil</keyword>
<organism evidence="6 7">
    <name type="scientific">Regulus satrapa</name>
    <name type="common">Golden-crowned kinglet</name>
    <dbReference type="NCBI Taxonomy" id="13245"/>
    <lineage>
        <taxon>Eukaryota</taxon>
        <taxon>Metazoa</taxon>
        <taxon>Chordata</taxon>
        <taxon>Craniata</taxon>
        <taxon>Vertebrata</taxon>
        <taxon>Euteleostomi</taxon>
        <taxon>Archelosauria</taxon>
        <taxon>Archosauria</taxon>
        <taxon>Dinosauria</taxon>
        <taxon>Saurischia</taxon>
        <taxon>Theropoda</taxon>
        <taxon>Coelurosauria</taxon>
        <taxon>Aves</taxon>
        <taxon>Neognathae</taxon>
        <taxon>Neoaves</taxon>
        <taxon>Telluraves</taxon>
        <taxon>Australaves</taxon>
        <taxon>Passeriformes</taxon>
        <taxon>Regulidae</taxon>
        <taxon>Regulus</taxon>
    </lineage>
</organism>
<evidence type="ECO:0000256" key="4">
    <source>
        <dbReference type="SAM" id="Coils"/>
    </source>
</evidence>
<dbReference type="GO" id="GO:0090090">
    <property type="term" value="P:negative regulation of canonical Wnt signaling pathway"/>
    <property type="evidence" value="ECO:0007669"/>
    <property type="project" value="TreeGrafter"/>
</dbReference>
<dbReference type="GO" id="GO:0005737">
    <property type="term" value="C:cytoplasm"/>
    <property type="evidence" value="ECO:0007669"/>
    <property type="project" value="UniProtKB-SubCell"/>
</dbReference>
<dbReference type="Pfam" id="PF06818">
    <property type="entry name" value="Fez1"/>
    <property type="match status" value="1"/>
</dbReference>
<evidence type="ECO:0000256" key="1">
    <source>
        <dbReference type="ARBA" id="ARBA00004496"/>
    </source>
</evidence>
<dbReference type="AlphaFoldDB" id="A0A7K4XP42"/>
<comment type="subcellular location">
    <subcellularLocation>
        <location evidence="1">Cytoplasm</location>
    </subcellularLocation>
</comment>
<feature type="region of interest" description="Disordered" evidence="5">
    <location>
        <begin position="28"/>
        <end position="61"/>
    </location>
</feature>
<dbReference type="InterPro" id="IPR045329">
    <property type="entry name" value="LZTS"/>
</dbReference>
<feature type="region of interest" description="Disordered" evidence="5">
    <location>
        <begin position="103"/>
        <end position="132"/>
    </location>
</feature>
<sequence length="528" mass="58323">PPAMAIVQTLPVPLEAVAEGAAQLRATARSPPAAMGSVGSLLPVRPRHDCTSDGDPSTASSFCKQEGLLRATPEEPRVSVHGVTHSYANGGFCGDWLDASSPASPCSDSDDLRDDQAPSDHLRGPPPKLVPVSGKLEENVEKTLIRPMAFKPVVSKLRNAQPGTRLGLSESQVSLTHLLGAEKPGSLSCRASTLSDSGRNSLSSLPTYSTGCSQHPEVGALPTTPHGPLDPPGGCRPSNSDSGRSSSSKSTGSLSGRGRPSSESGSCGRSPLPGEEAMLVRELEDKLREREAELRLLRDSLDENEVAICQVFEEKQRRCEQELEGLRQRCAAQARQAAHAAHRGQQALQLQVLQLQQEKKQLQGDLTQLLQERELLERRCASFQRERTELAPRLEETKWEVCQKSGEISLLKQQLKEAQAELAQRGTELLGLRAQLREARAQLQAVALERRRGQEQRDPFEQERSTWQGEKERVIRYQKQLQYSYIQMYRRNRRLEQRLQHLRLQGEEPLPEPCDPPEPPFEEITATE</sequence>
<keyword evidence="2" id="KW-0963">Cytoplasm</keyword>
<protein>
    <submittedName>
        <fullName evidence="6">N4B3A protein</fullName>
    </submittedName>
</protein>
<dbReference type="OrthoDB" id="10030037at2759"/>
<feature type="coiled-coil region" evidence="4">
    <location>
        <begin position="280"/>
        <end position="456"/>
    </location>
</feature>
<dbReference type="PANTHER" id="PTHR19354">
    <property type="entry name" value="ZIPPER PUTATIVE TUMOR SUPPRESSOR 2 HOMOLOG-LIKE PROTEIN-RELATED"/>
    <property type="match status" value="1"/>
</dbReference>
<gene>
    <name evidence="6" type="primary">N4bp3a_1</name>
    <name evidence="6" type="ORF">REGSAT_R12959</name>
</gene>
<feature type="non-terminal residue" evidence="6">
    <location>
        <position position="1"/>
    </location>
</feature>
<feature type="region of interest" description="Disordered" evidence="5">
    <location>
        <begin position="185"/>
        <end position="275"/>
    </location>
</feature>
<keyword evidence="7" id="KW-1185">Reference proteome</keyword>
<feature type="compositionally biased region" description="Polar residues" evidence="5">
    <location>
        <begin position="189"/>
        <end position="213"/>
    </location>
</feature>
<evidence type="ECO:0000256" key="3">
    <source>
        <dbReference type="ARBA" id="ARBA00023054"/>
    </source>
</evidence>
<feature type="non-terminal residue" evidence="6">
    <location>
        <position position="528"/>
    </location>
</feature>
<dbReference type="EMBL" id="VWZN01012737">
    <property type="protein sequence ID" value="NWR47998.1"/>
    <property type="molecule type" value="Genomic_DNA"/>
</dbReference>
<dbReference type="Proteomes" id="UP000529728">
    <property type="component" value="Unassembled WGS sequence"/>
</dbReference>
<feature type="region of interest" description="Disordered" evidence="5">
    <location>
        <begin position="503"/>
        <end position="528"/>
    </location>
</feature>
<feature type="compositionally biased region" description="Low complexity" evidence="5">
    <location>
        <begin position="236"/>
        <end position="270"/>
    </location>
</feature>
<accession>A0A7K4XP42</accession>
<feature type="compositionally biased region" description="Basic and acidic residues" evidence="5">
    <location>
        <begin position="114"/>
        <end position="123"/>
    </location>
</feature>